<proteinExistence type="predicted"/>
<keyword evidence="1" id="KW-1133">Transmembrane helix</keyword>
<reference evidence="2 3" key="1">
    <citation type="submission" date="2014-12" db="EMBL/GenBank/DDBJ databases">
        <title>Draft genome sequence of Paenibacillus kamchatkensis strain B-2647.</title>
        <authorList>
            <person name="Karlyshev A.V."/>
            <person name="Kudryashova E.B."/>
        </authorList>
    </citation>
    <scope>NUCLEOTIDE SEQUENCE [LARGE SCALE GENOMIC DNA]</scope>
    <source>
        <strain evidence="2 3">VKM B-2647</strain>
    </source>
</reference>
<name>A0ABR5AA26_9BACL</name>
<organism evidence="2 3">
    <name type="scientific">Gordoniibacillus kamchatkensis</name>
    <dbReference type="NCBI Taxonomy" id="1590651"/>
    <lineage>
        <taxon>Bacteria</taxon>
        <taxon>Bacillati</taxon>
        <taxon>Bacillota</taxon>
        <taxon>Bacilli</taxon>
        <taxon>Bacillales</taxon>
        <taxon>Paenibacillaceae</taxon>
        <taxon>Gordoniibacillus</taxon>
    </lineage>
</organism>
<evidence type="ECO:0000313" key="2">
    <source>
        <dbReference type="EMBL" id="KIL37869.1"/>
    </source>
</evidence>
<keyword evidence="1" id="KW-0812">Transmembrane</keyword>
<keyword evidence="1" id="KW-0472">Membrane</keyword>
<comment type="caution">
    <text evidence="2">The sequence shown here is derived from an EMBL/GenBank/DDBJ whole genome shotgun (WGS) entry which is preliminary data.</text>
</comment>
<evidence type="ECO:0008006" key="4">
    <source>
        <dbReference type="Google" id="ProtNLM"/>
    </source>
</evidence>
<evidence type="ECO:0000313" key="3">
    <source>
        <dbReference type="Proteomes" id="UP000031967"/>
    </source>
</evidence>
<sequence length="63" mass="7002">MAITFIVAAAIVYSVVKRTRDDEYNQDSGQRAATYSIVGMLAFPLFIILGISIILIVMFYHSS</sequence>
<accession>A0ABR5AA26</accession>
<keyword evidence="3" id="KW-1185">Reference proteome</keyword>
<evidence type="ECO:0000256" key="1">
    <source>
        <dbReference type="SAM" id="Phobius"/>
    </source>
</evidence>
<dbReference type="Proteomes" id="UP000031967">
    <property type="component" value="Unassembled WGS sequence"/>
</dbReference>
<gene>
    <name evidence="2" type="ORF">SD70_30150</name>
</gene>
<feature type="transmembrane region" description="Helical" evidence="1">
    <location>
        <begin position="34"/>
        <end position="60"/>
    </location>
</feature>
<protein>
    <recommendedName>
        <fullName evidence="4">DUF4190 domain-containing protein</fullName>
    </recommendedName>
</protein>
<dbReference type="EMBL" id="JXAK01000090">
    <property type="protein sequence ID" value="KIL37869.1"/>
    <property type="molecule type" value="Genomic_DNA"/>
</dbReference>